<comment type="caution">
    <text evidence="1">The sequence shown here is derived from an EMBL/GenBank/DDBJ whole genome shotgun (WGS) entry which is preliminary data.</text>
</comment>
<name>A0A8X6N1E6_NEPPI</name>
<protein>
    <submittedName>
        <fullName evidence="1">Uncharacterized protein</fullName>
    </submittedName>
</protein>
<organism evidence="1 2">
    <name type="scientific">Nephila pilipes</name>
    <name type="common">Giant wood spider</name>
    <name type="synonym">Nephila maculata</name>
    <dbReference type="NCBI Taxonomy" id="299642"/>
    <lineage>
        <taxon>Eukaryota</taxon>
        <taxon>Metazoa</taxon>
        <taxon>Ecdysozoa</taxon>
        <taxon>Arthropoda</taxon>
        <taxon>Chelicerata</taxon>
        <taxon>Arachnida</taxon>
        <taxon>Araneae</taxon>
        <taxon>Araneomorphae</taxon>
        <taxon>Entelegynae</taxon>
        <taxon>Araneoidea</taxon>
        <taxon>Nephilidae</taxon>
        <taxon>Nephila</taxon>
    </lineage>
</organism>
<reference evidence="1" key="1">
    <citation type="submission" date="2020-08" db="EMBL/GenBank/DDBJ databases">
        <title>Multicomponent nature underlies the extraordinary mechanical properties of spider dragline silk.</title>
        <authorList>
            <person name="Kono N."/>
            <person name="Nakamura H."/>
            <person name="Mori M."/>
            <person name="Yoshida Y."/>
            <person name="Ohtoshi R."/>
            <person name="Malay A.D."/>
            <person name="Moran D.A.P."/>
            <person name="Tomita M."/>
            <person name="Numata K."/>
            <person name="Arakawa K."/>
        </authorList>
    </citation>
    <scope>NUCLEOTIDE SEQUENCE</scope>
</reference>
<dbReference type="Proteomes" id="UP000887013">
    <property type="component" value="Unassembled WGS sequence"/>
</dbReference>
<evidence type="ECO:0000313" key="1">
    <source>
        <dbReference type="EMBL" id="GFS88573.1"/>
    </source>
</evidence>
<sequence>MSTEDGERSGRPKEVCWSHVLLLWSSALCIDAIKIRRAENVRTVVYFLRWMGPLRPGVLLILVLRLTGYPDICQRQIAMILR</sequence>
<evidence type="ECO:0000313" key="2">
    <source>
        <dbReference type="Proteomes" id="UP000887013"/>
    </source>
</evidence>
<gene>
    <name evidence="1" type="ORF">NPIL_13411</name>
</gene>
<keyword evidence="2" id="KW-1185">Reference proteome</keyword>
<dbReference type="EMBL" id="BMAW01052971">
    <property type="protein sequence ID" value="GFS88573.1"/>
    <property type="molecule type" value="Genomic_DNA"/>
</dbReference>
<proteinExistence type="predicted"/>
<dbReference type="AlphaFoldDB" id="A0A8X6N1E6"/>
<accession>A0A8X6N1E6</accession>